<evidence type="ECO:0000313" key="3">
    <source>
        <dbReference type="Proteomes" id="UP001056535"/>
    </source>
</evidence>
<reference evidence="2" key="1">
    <citation type="submission" date="2022-06" db="EMBL/GenBank/DDBJ databases">
        <title>Ornithinimicrobium JY.X270.</title>
        <authorList>
            <person name="Huang Y."/>
        </authorList>
    </citation>
    <scope>NUCLEOTIDE SEQUENCE</scope>
    <source>
        <strain evidence="2">JY.X270</strain>
    </source>
</reference>
<accession>A0ABY4YFT9</accession>
<sequence>MVPDAGPVTLSGPVWSGPVWSGAGWIVGGVDIVVLATGAVQIESQPQSRTQEER</sequence>
<feature type="transmembrane region" description="Helical" evidence="1">
    <location>
        <begin position="20"/>
        <end position="40"/>
    </location>
</feature>
<gene>
    <name evidence="2" type="ORF">NF557_12755</name>
</gene>
<dbReference type="EMBL" id="CP099490">
    <property type="protein sequence ID" value="USQ75482.1"/>
    <property type="molecule type" value="Genomic_DNA"/>
</dbReference>
<protein>
    <submittedName>
        <fullName evidence="2">Uncharacterized protein</fullName>
    </submittedName>
</protein>
<dbReference type="RefSeq" id="WP_252619908.1">
    <property type="nucleotide sequence ID" value="NZ_CP099490.1"/>
</dbReference>
<evidence type="ECO:0000256" key="1">
    <source>
        <dbReference type="SAM" id="Phobius"/>
    </source>
</evidence>
<name>A0ABY4YFT9_9MICO</name>
<proteinExistence type="predicted"/>
<organism evidence="2 3">
    <name type="scientific">Ornithinimicrobium cryptoxanthini</name>
    <dbReference type="NCBI Taxonomy" id="2934161"/>
    <lineage>
        <taxon>Bacteria</taxon>
        <taxon>Bacillati</taxon>
        <taxon>Actinomycetota</taxon>
        <taxon>Actinomycetes</taxon>
        <taxon>Micrococcales</taxon>
        <taxon>Ornithinimicrobiaceae</taxon>
        <taxon>Ornithinimicrobium</taxon>
    </lineage>
</organism>
<keyword evidence="1" id="KW-1133">Transmembrane helix</keyword>
<dbReference type="Proteomes" id="UP001056535">
    <property type="component" value="Chromosome"/>
</dbReference>
<keyword evidence="1" id="KW-0812">Transmembrane</keyword>
<keyword evidence="3" id="KW-1185">Reference proteome</keyword>
<keyword evidence="1" id="KW-0472">Membrane</keyword>
<evidence type="ECO:0000313" key="2">
    <source>
        <dbReference type="EMBL" id="USQ75482.1"/>
    </source>
</evidence>